<proteinExistence type="predicted"/>
<accession>A0A109W579</accession>
<feature type="domain" description="Pyridoxamine 5'-phosphate oxidase N-terminal" evidence="1">
    <location>
        <begin position="8"/>
        <end position="127"/>
    </location>
</feature>
<dbReference type="PANTHER" id="PTHR34818">
    <property type="entry name" value="PROTEIN BLI-3"/>
    <property type="match status" value="1"/>
</dbReference>
<reference evidence="3" key="1">
    <citation type="submission" date="2016-02" db="EMBL/GenBank/DDBJ databases">
        <authorList>
            <person name="Holder M.E."/>
            <person name="Ajami N.J."/>
            <person name="Petrosino J.F."/>
        </authorList>
    </citation>
    <scope>NUCLEOTIDE SEQUENCE [LARGE SCALE GENOMIC DNA]</scope>
    <source>
        <strain evidence="3">CCUG 45958</strain>
    </source>
</reference>
<dbReference type="KEGG" id="dfi:AXF13_08610"/>
<dbReference type="InterPro" id="IPR052917">
    <property type="entry name" value="Stress-Dev_Protein"/>
</dbReference>
<organism evidence="2 3">
    <name type="scientific">Desulfovibrio fairfieldensis</name>
    <dbReference type="NCBI Taxonomy" id="44742"/>
    <lineage>
        <taxon>Bacteria</taxon>
        <taxon>Pseudomonadati</taxon>
        <taxon>Thermodesulfobacteriota</taxon>
        <taxon>Desulfovibrionia</taxon>
        <taxon>Desulfovibrionales</taxon>
        <taxon>Desulfovibrionaceae</taxon>
        <taxon>Desulfovibrio</taxon>
    </lineage>
</organism>
<dbReference type="PANTHER" id="PTHR34818:SF1">
    <property type="entry name" value="PROTEIN BLI-3"/>
    <property type="match status" value="1"/>
</dbReference>
<dbReference type="EMBL" id="CP014229">
    <property type="protein sequence ID" value="AMD91548.1"/>
    <property type="molecule type" value="Genomic_DNA"/>
</dbReference>
<evidence type="ECO:0000259" key="1">
    <source>
        <dbReference type="Pfam" id="PF01243"/>
    </source>
</evidence>
<name>A0A109W579_9BACT</name>
<dbReference type="Gene3D" id="2.30.110.10">
    <property type="entry name" value="Electron Transport, Fmn-binding Protein, Chain A"/>
    <property type="match status" value="1"/>
</dbReference>
<dbReference type="InterPro" id="IPR012349">
    <property type="entry name" value="Split_barrel_FMN-bd"/>
</dbReference>
<dbReference type="SUPFAM" id="SSF50475">
    <property type="entry name" value="FMN-binding split barrel"/>
    <property type="match status" value="1"/>
</dbReference>
<gene>
    <name evidence="2" type="ORF">AXF13_08610</name>
</gene>
<protein>
    <submittedName>
        <fullName evidence="2">Pyridoxamine 5'-phosphate oxidase</fullName>
    </submittedName>
</protein>
<keyword evidence="3" id="KW-1185">Reference proteome</keyword>
<dbReference type="InterPro" id="IPR011576">
    <property type="entry name" value="Pyridox_Oxase_N"/>
</dbReference>
<dbReference type="STRING" id="44742.AXF13_08610"/>
<dbReference type="AlphaFoldDB" id="A0A109W579"/>
<dbReference type="RefSeq" id="WP_062254787.1">
    <property type="nucleotide sequence ID" value="NZ_CP014229.1"/>
</dbReference>
<dbReference type="Proteomes" id="UP000069241">
    <property type="component" value="Chromosome"/>
</dbReference>
<dbReference type="Pfam" id="PF01243">
    <property type="entry name" value="PNPOx_N"/>
    <property type="match status" value="1"/>
</dbReference>
<sequence length="139" mass="16224">MKNPEQTLGKFIDRQSTAFIGSLDDDGFPNIKAMLAPRQREGLRVFYFTTNASSLRVRQYRHNPQACVYFCDRRFFRGVMFRGRMGVLEDLESKSAIWREGDTLYYPLGLLDPDYCVLRFTAESGRFYSKFRSEDFALA</sequence>
<evidence type="ECO:0000313" key="2">
    <source>
        <dbReference type="EMBL" id="AMD91548.1"/>
    </source>
</evidence>
<evidence type="ECO:0000313" key="3">
    <source>
        <dbReference type="Proteomes" id="UP000069241"/>
    </source>
</evidence>